<comment type="caution">
    <text evidence="2">The sequence shown here is derived from an EMBL/GenBank/DDBJ whole genome shotgun (WGS) entry which is preliminary data.</text>
</comment>
<dbReference type="EMBL" id="BQNB010011057">
    <property type="protein sequence ID" value="GJS85539.1"/>
    <property type="molecule type" value="Genomic_DNA"/>
</dbReference>
<organism evidence="2 3">
    <name type="scientific">Tanacetum coccineum</name>
    <dbReference type="NCBI Taxonomy" id="301880"/>
    <lineage>
        <taxon>Eukaryota</taxon>
        <taxon>Viridiplantae</taxon>
        <taxon>Streptophyta</taxon>
        <taxon>Embryophyta</taxon>
        <taxon>Tracheophyta</taxon>
        <taxon>Spermatophyta</taxon>
        <taxon>Magnoliopsida</taxon>
        <taxon>eudicotyledons</taxon>
        <taxon>Gunneridae</taxon>
        <taxon>Pentapetalae</taxon>
        <taxon>asterids</taxon>
        <taxon>campanulids</taxon>
        <taxon>Asterales</taxon>
        <taxon>Asteraceae</taxon>
        <taxon>Asteroideae</taxon>
        <taxon>Anthemideae</taxon>
        <taxon>Anthemidinae</taxon>
        <taxon>Tanacetum</taxon>
    </lineage>
</organism>
<dbReference type="Pfam" id="PF07727">
    <property type="entry name" value="RVT_2"/>
    <property type="match status" value="1"/>
</dbReference>
<reference evidence="2" key="1">
    <citation type="journal article" date="2022" name="Int. J. Mol. Sci.">
        <title>Draft Genome of Tanacetum Coccineum: Genomic Comparison of Closely Related Tanacetum-Family Plants.</title>
        <authorList>
            <person name="Yamashiro T."/>
            <person name="Shiraishi A."/>
            <person name="Nakayama K."/>
            <person name="Satake H."/>
        </authorList>
    </citation>
    <scope>NUCLEOTIDE SEQUENCE</scope>
</reference>
<feature type="domain" description="Reverse transcriptase Ty1/copia-type" evidence="1">
    <location>
        <begin position="7"/>
        <end position="136"/>
    </location>
</feature>
<dbReference type="PANTHER" id="PTHR11439">
    <property type="entry name" value="GAG-POL-RELATED RETROTRANSPOSON"/>
    <property type="match status" value="1"/>
</dbReference>
<dbReference type="CDD" id="cd09272">
    <property type="entry name" value="RNase_HI_RT_Ty1"/>
    <property type="match status" value="1"/>
</dbReference>
<sequence>MQSMKDNQVWYLVDLPFNSRTVGCKWLFKKKTNIDGNVHTFKARLVEKGYTQTYKVDYGETLSPVADIRAIRILLATTVFCDYEIWQMDVKTAFLNGHLSEDVYMVQPEGFVDPKHPNKVCKLQRFIYGLKQASRREATYILGIKIIHDRSKPLIALSQSAYLEKILKKFRMENSKKGYTPMMEKLDYRKSQGAKTPTEQNLGEIHWTAVKTILKYLRNTKDMVLVYGAKPEDELKVSCYADASFQMDKDDTKSQTGYVFVLNGGAVDWKSVKQSTTAMYSIEAEYIAAAEASIEAVWMRNFIDGLGGVMSSNKRHMKMLCDNEPALAIAKVHTDDNVADLFTKPMPLNKHFEHAMTIGIVPASSLMYVYEGLGYEDGILDHKYVMNIMEGDFKDGAIA</sequence>
<gene>
    <name evidence="2" type="ORF">Tco_0752080</name>
</gene>
<evidence type="ECO:0000313" key="3">
    <source>
        <dbReference type="Proteomes" id="UP001151760"/>
    </source>
</evidence>
<evidence type="ECO:0000259" key="1">
    <source>
        <dbReference type="Pfam" id="PF07727"/>
    </source>
</evidence>
<name>A0ABQ4Z5U1_9ASTR</name>
<proteinExistence type="predicted"/>
<reference evidence="2" key="2">
    <citation type="submission" date="2022-01" db="EMBL/GenBank/DDBJ databases">
        <authorList>
            <person name="Yamashiro T."/>
            <person name="Shiraishi A."/>
            <person name="Satake H."/>
            <person name="Nakayama K."/>
        </authorList>
    </citation>
    <scope>NUCLEOTIDE SEQUENCE</scope>
</reference>
<accession>A0ABQ4Z5U1</accession>
<dbReference type="InterPro" id="IPR043502">
    <property type="entry name" value="DNA/RNA_pol_sf"/>
</dbReference>
<evidence type="ECO:0000313" key="2">
    <source>
        <dbReference type="EMBL" id="GJS85539.1"/>
    </source>
</evidence>
<dbReference type="InterPro" id="IPR013103">
    <property type="entry name" value="RVT_2"/>
</dbReference>
<dbReference type="PANTHER" id="PTHR11439:SF496">
    <property type="entry name" value="RNA-DIRECTED DNA POLYMERASE"/>
    <property type="match status" value="1"/>
</dbReference>
<dbReference type="SUPFAM" id="SSF56672">
    <property type="entry name" value="DNA/RNA polymerases"/>
    <property type="match status" value="1"/>
</dbReference>
<dbReference type="Proteomes" id="UP001151760">
    <property type="component" value="Unassembled WGS sequence"/>
</dbReference>
<keyword evidence="3" id="KW-1185">Reference proteome</keyword>
<protein>
    <submittedName>
        <fullName evidence="2">Retrotransposon protein, putative, ty1-copia subclass</fullName>
    </submittedName>
</protein>